<gene>
    <name evidence="3" type="ORF">OSH07_13230</name>
</gene>
<dbReference type="InterPro" id="IPR000683">
    <property type="entry name" value="Gfo/Idh/MocA-like_OxRdtase_N"/>
</dbReference>
<feature type="domain" description="Gfo/Idh/MocA-like oxidoreductase N-terminal" evidence="1">
    <location>
        <begin position="12"/>
        <end position="129"/>
    </location>
</feature>
<feature type="domain" description="GFO/IDH/MocA-like oxidoreductase" evidence="2">
    <location>
        <begin position="139"/>
        <end position="274"/>
    </location>
</feature>
<dbReference type="InterPro" id="IPR051450">
    <property type="entry name" value="Gfo/Idh/MocA_Oxidoreductases"/>
</dbReference>
<keyword evidence="4" id="KW-1185">Reference proteome</keyword>
<sequence length="354" mass="37746">MAETAQAGRKARIGIIGAGSWAVANHLPILQRNPNVELVGVARPGAAELAKVKEAFGFPHAYETYEELLDNVEMDGVIVASPHHLHAEQAMAALAKGSHVMVEKPMATNSADARRLIAAAEKAGREILVPYGWSFQPYFKKAHQLVASGRIGRIRHVSAQMATPIEDLVSGGELQGTEKEMFRPERATWAHPGAGGYGWGQLVHMLGGLFYVTGLEPDSVFALLGKSRIDTDIHNALAITFAGGATGSLSGSASVPPGSPFQVDIRLFGTEGMLLLDVERERLWLRRLDGQDEEMAIEPGAGAYTCTTPVEAFVDLCLGQEIENCGNAAIGLRSVQVVEAMLKSGETGTMVPVA</sequence>
<evidence type="ECO:0000259" key="2">
    <source>
        <dbReference type="Pfam" id="PF22725"/>
    </source>
</evidence>
<accession>A0A9X3E1S3</accession>
<dbReference type="Gene3D" id="3.40.50.720">
    <property type="entry name" value="NAD(P)-binding Rossmann-like Domain"/>
    <property type="match status" value="1"/>
</dbReference>
<dbReference type="PANTHER" id="PTHR43377:SF1">
    <property type="entry name" value="BILIVERDIN REDUCTASE A"/>
    <property type="match status" value="1"/>
</dbReference>
<dbReference type="SUPFAM" id="SSF55347">
    <property type="entry name" value="Glyceraldehyde-3-phosphate dehydrogenase-like, C-terminal domain"/>
    <property type="match status" value="1"/>
</dbReference>
<name>A0A9X3E1S3_9HYPH</name>
<dbReference type="Proteomes" id="UP001144805">
    <property type="component" value="Unassembled WGS sequence"/>
</dbReference>
<dbReference type="Pfam" id="PF22725">
    <property type="entry name" value="GFO_IDH_MocA_C3"/>
    <property type="match status" value="1"/>
</dbReference>
<dbReference type="AlphaFoldDB" id="A0A9X3E1S3"/>
<evidence type="ECO:0000313" key="4">
    <source>
        <dbReference type="Proteomes" id="UP001144805"/>
    </source>
</evidence>
<evidence type="ECO:0000313" key="3">
    <source>
        <dbReference type="EMBL" id="MCX5570161.1"/>
    </source>
</evidence>
<reference evidence="3" key="1">
    <citation type="submission" date="2022-11" db="EMBL/GenBank/DDBJ databases">
        <title>Biodiversity and phylogenetic relationships of bacteria.</title>
        <authorList>
            <person name="Machado R.A.R."/>
            <person name="Bhat A."/>
            <person name="Loulou A."/>
            <person name="Kallel S."/>
        </authorList>
    </citation>
    <scope>NUCLEOTIDE SEQUENCE</scope>
    <source>
        <strain evidence="3">K-TC2</strain>
    </source>
</reference>
<dbReference type="InterPro" id="IPR036291">
    <property type="entry name" value="NAD(P)-bd_dom_sf"/>
</dbReference>
<dbReference type="PANTHER" id="PTHR43377">
    <property type="entry name" value="BILIVERDIN REDUCTASE A"/>
    <property type="match status" value="1"/>
</dbReference>
<evidence type="ECO:0000259" key="1">
    <source>
        <dbReference type="Pfam" id="PF01408"/>
    </source>
</evidence>
<organism evidence="3 4">
    <name type="scientific">Kaistia nematophila</name>
    <dbReference type="NCBI Taxonomy" id="2994654"/>
    <lineage>
        <taxon>Bacteria</taxon>
        <taxon>Pseudomonadati</taxon>
        <taxon>Pseudomonadota</taxon>
        <taxon>Alphaproteobacteria</taxon>
        <taxon>Hyphomicrobiales</taxon>
        <taxon>Kaistiaceae</taxon>
        <taxon>Kaistia</taxon>
    </lineage>
</organism>
<comment type="caution">
    <text evidence="3">The sequence shown here is derived from an EMBL/GenBank/DDBJ whole genome shotgun (WGS) entry which is preliminary data.</text>
</comment>
<protein>
    <submittedName>
        <fullName evidence="3">Gfo/Idh/MocA family oxidoreductase</fullName>
    </submittedName>
</protein>
<dbReference type="SUPFAM" id="SSF51735">
    <property type="entry name" value="NAD(P)-binding Rossmann-fold domains"/>
    <property type="match status" value="1"/>
</dbReference>
<dbReference type="GO" id="GO:0000166">
    <property type="term" value="F:nucleotide binding"/>
    <property type="evidence" value="ECO:0007669"/>
    <property type="project" value="InterPro"/>
</dbReference>
<dbReference type="InterPro" id="IPR055170">
    <property type="entry name" value="GFO_IDH_MocA-like_dom"/>
</dbReference>
<dbReference type="RefSeq" id="WP_266339133.1">
    <property type="nucleotide sequence ID" value="NZ_JAPKNK010000005.1"/>
</dbReference>
<proteinExistence type="predicted"/>
<dbReference type="EMBL" id="JAPKNK010000005">
    <property type="protein sequence ID" value="MCX5570161.1"/>
    <property type="molecule type" value="Genomic_DNA"/>
</dbReference>
<dbReference type="Pfam" id="PF01408">
    <property type="entry name" value="GFO_IDH_MocA"/>
    <property type="match status" value="1"/>
</dbReference>
<dbReference type="Gene3D" id="3.30.360.10">
    <property type="entry name" value="Dihydrodipicolinate Reductase, domain 2"/>
    <property type="match status" value="1"/>
</dbReference>